<dbReference type="Proteomes" id="UP000243542">
    <property type="component" value="Unassembled WGS sequence"/>
</dbReference>
<reference evidence="2 3" key="1">
    <citation type="submission" date="2017-10" db="EMBL/GenBank/DDBJ databases">
        <title>Sequencing the genomes of 1000 actinobacteria strains.</title>
        <authorList>
            <person name="Klenk H.-P."/>
        </authorList>
    </citation>
    <scope>NUCLEOTIDE SEQUENCE [LARGE SCALE GENOMIC DNA]</scope>
    <source>
        <strain evidence="2 3">DSM 46092</strain>
    </source>
</reference>
<protein>
    <submittedName>
        <fullName evidence="2">Uncharacterized protein</fullName>
    </submittedName>
</protein>
<evidence type="ECO:0000256" key="1">
    <source>
        <dbReference type="SAM" id="MobiDB-lite"/>
    </source>
</evidence>
<accession>A0A2A9FAX5</accession>
<gene>
    <name evidence="2" type="ORF">ATK36_3177</name>
</gene>
<keyword evidence="3" id="KW-1185">Reference proteome</keyword>
<evidence type="ECO:0000313" key="3">
    <source>
        <dbReference type="Proteomes" id="UP000243542"/>
    </source>
</evidence>
<dbReference type="RefSeq" id="WP_098512188.1">
    <property type="nucleotide sequence ID" value="NZ_JBIAKZ010000002.1"/>
</dbReference>
<sequence>MEAQADYTTAQQRLITHGAGLVRDAVVHGSTDAKVELARVLVDLRATFEDSKGRPDYAGRSYVYRGAVNAVYEASELDRSRTEAVRVSVRHQVGLELRKRLTPVQLADYGLNPVDRNTPRRKGASGPDDEQATEAGSFADRVAELHTLAVALVDSPEASTVDADTAEKLRVVLADTAAACGRLRARLTPDGP</sequence>
<proteinExistence type="predicted"/>
<feature type="region of interest" description="Disordered" evidence="1">
    <location>
        <begin position="111"/>
        <end position="134"/>
    </location>
</feature>
<comment type="caution">
    <text evidence="2">The sequence shown here is derived from an EMBL/GenBank/DDBJ whole genome shotgun (WGS) entry which is preliminary data.</text>
</comment>
<evidence type="ECO:0000313" key="2">
    <source>
        <dbReference type="EMBL" id="PFG48103.1"/>
    </source>
</evidence>
<organism evidence="2 3">
    <name type="scientific">Amycolatopsis sulphurea</name>
    <dbReference type="NCBI Taxonomy" id="76022"/>
    <lineage>
        <taxon>Bacteria</taxon>
        <taxon>Bacillati</taxon>
        <taxon>Actinomycetota</taxon>
        <taxon>Actinomycetes</taxon>
        <taxon>Pseudonocardiales</taxon>
        <taxon>Pseudonocardiaceae</taxon>
        <taxon>Amycolatopsis</taxon>
    </lineage>
</organism>
<dbReference type="AlphaFoldDB" id="A0A2A9FAX5"/>
<dbReference type="EMBL" id="PDJK01000002">
    <property type="protein sequence ID" value="PFG48103.1"/>
    <property type="molecule type" value="Genomic_DNA"/>
</dbReference>
<name>A0A2A9FAX5_9PSEU</name>